<dbReference type="Proteomes" id="UP000520156">
    <property type="component" value="Unassembled WGS sequence"/>
</dbReference>
<keyword evidence="1" id="KW-0732">Signal</keyword>
<feature type="signal peptide" evidence="1">
    <location>
        <begin position="1"/>
        <end position="28"/>
    </location>
</feature>
<feature type="chain" id="PRO_5031514060" evidence="1">
    <location>
        <begin position="29"/>
        <end position="125"/>
    </location>
</feature>
<evidence type="ECO:0000256" key="1">
    <source>
        <dbReference type="SAM" id="SignalP"/>
    </source>
</evidence>
<name>A0A7X1F7X7_9SPHN</name>
<organism evidence="2 3">
    <name type="scientific">Novosphingobium aerophilum</name>
    <dbReference type="NCBI Taxonomy" id="2839843"/>
    <lineage>
        <taxon>Bacteria</taxon>
        <taxon>Pseudomonadati</taxon>
        <taxon>Pseudomonadota</taxon>
        <taxon>Alphaproteobacteria</taxon>
        <taxon>Sphingomonadales</taxon>
        <taxon>Sphingomonadaceae</taxon>
        <taxon>Novosphingobium</taxon>
    </lineage>
</organism>
<evidence type="ECO:0000313" key="2">
    <source>
        <dbReference type="EMBL" id="MBC2651894.1"/>
    </source>
</evidence>
<dbReference type="NCBIfam" id="TIGR04433">
    <property type="entry name" value="UrcA_uranyl"/>
    <property type="match status" value="1"/>
</dbReference>
<dbReference type="EMBL" id="JACLAU010000011">
    <property type="protein sequence ID" value="MBC2651894.1"/>
    <property type="molecule type" value="Genomic_DNA"/>
</dbReference>
<sequence>MTIIRSHLAVPALVLAATAMLTPLAALARDAAPEGPTATIKLDAASLAKGDDAGLIRSRIVAAAHRVCPPEDSSLQAQLLARECFAKAIRTAEARYAALRQAQLDSGFTATGKAALAAVDPKPVR</sequence>
<gene>
    <name evidence="2" type="ORF">H7F49_09275</name>
</gene>
<evidence type="ECO:0000313" key="3">
    <source>
        <dbReference type="Proteomes" id="UP000520156"/>
    </source>
</evidence>
<dbReference type="AlphaFoldDB" id="A0A7X1F7X7"/>
<keyword evidence="3" id="KW-1185">Reference proteome</keyword>
<reference evidence="2 3" key="1">
    <citation type="submission" date="2020-08" db="EMBL/GenBank/DDBJ databases">
        <title>The genome sequence of Novosphingobium flavum 4Y4.</title>
        <authorList>
            <person name="Liu Y."/>
        </authorList>
    </citation>
    <scope>NUCLEOTIDE SEQUENCE [LARGE SCALE GENOMIC DNA]</scope>
    <source>
        <strain evidence="2 3">4Y4</strain>
    </source>
</reference>
<accession>A0A7X1F7X7</accession>
<dbReference type="RefSeq" id="WP_185683315.1">
    <property type="nucleotide sequence ID" value="NZ_JACLAU010000011.1"/>
</dbReference>
<dbReference type="InterPro" id="IPR030972">
    <property type="entry name" value="UrcA_uranyl"/>
</dbReference>
<comment type="caution">
    <text evidence="2">The sequence shown here is derived from an EMBL/GenBank/DDBJ whole genome shotgun (WGS) entry which is preliminary data.</text>
</comment>
<proteinExistence type="predicted"/>
<protein>
    <submittedName>
        <fullName evidence="2">UrcA family protein</fullName>
    </submittedName>
</protein>